<dbReference type="GO" id="GO:0004497">
    <property type="term" value="F:monooxygenase activity"/>
    <property type="evidence" value="ECO:0007669"/>
    <property type="project" value="InterPro"/>
</dbReference>
<comment type="similarity">
    <text evidence="3">Belongs to the cytochrome P450 family.</text>
</comment>
<keyword evidence="5" id="KW-0479">Metal-binding</keyword>
<evidence type="ECO:0000313" key="9">
    <source>
        <dbReference type="Proteomes" id="UP000813444"/>
    </source>
</evidence>
<dbReference type="PANTHER" id="PTHR24305:SF210">
    <property type="entry name" value="CYTOCHROME P450 MONOOXYGENASE ASQL-RELATED"/>
    <property type="match status" value="1"/>
</dbReference>
<dbReference type="GO" id="GO:0020037">
    <property type="term" value="F:heme binding"/>
    <property type="evidence" value="ECO:0007669"/>
    <property type="project" value="InterPro"/>
</dbReference>
<reference evidence="8" key="1">
    <citation type="journal article" date="2021" name="Nat. Commun.">
        <title>Genetic determinants of endophytism in the Arabidopsis root mycobiome.</title>
        <authorList>
            <person name="Mesny F."/>
            <person name="Miyauchi S."/>
            <person name="Thiergart T."/>
            <person name="Pickel B."/>
            <person name="Atanasova L."/>
            <person name="Karlsson M."/>
            <person name="Huettel B."/>
            <person name="Barry K.W."/>
            <person name="Haridas S."/>
            <person name="Chen C."/>
            <person name="Bauer D."/>
            <person name="Andreopoulos W."/>
            <person name="Pangilinan J."/>
            <person name="LaButti K."/>
            <person name="Riley R."/>
            <person name="Lipzen A."/>
            <person name="Clum A."/>
            <person name="Drula E."/>
            <person name="Henrissat B."/>
            <person name="Kohler A."/>
            <person name="Grigoriev I.V."/>
            <person name="Martin F.M."/>
            <person name="Hacquard S."/>
        </authorList>
    </citation>
    <scope>NUCLEOTIDE SEQUENCE</scope>
    <source>
        <strain evidence="8">MPI-CAGE-CH-0235</strain>
    </source>
</reference>
<proteinExistence type="inferred from homology"/>
<keyword evidence="7" id="KW-0472">Membrane</keyword>
<feature type="transmembrane region" description="Helical" evidence="7">
    <location>
        <begin position="12"/>
        <end position="32"/>
    </location>
</feature>
<evidence type="ECO:0000256" key="5">
    <source>
        <dbReference type="ARBA" id="ARBA00022723"/>
    </source>
</evidence>
<dbReference type="GO" id="GO:0005506">
    <property type="term" value="F:iron ion binding"/>
    <property type="evidence" value="ECO:0007669"/>
    <property type="project" value="InterPro"/>
</dbReference>
<evidence type="ECO:0008006" key="10">
    <source>
        <dbReference type="Google" id="ProtNLM"/>
    </source>
</evidence>
<name>A0A8K0SN19_9HYPO</name>
<dbReference type="GO" id="GO:0016705">
    <property type="term" value="F:oxidoreductase activity, acting on paired donors, with incorporation or reduction of molecular oxygen"/>
    <property type="evidence" value="ECO:0007669"/>
    <property type="project" value="InterPro"/>
</dbReference>
<evidence type="ECO:0000256" key="3">
    <source>
        <dbReference type="ARBA" id="ARBA00010617"/>
    </source>
</evidence>
<dbReference type="AlphaFoldDB" id="A0A8K0SN19"/>
<keyword evidence="4" id="KW-0349">Heme</keyword>
<dbReference type="Proteomes" id="UP000813444">
    <property type="component" value="Unassembled WGS sequence"/>
</dbReference>
<evidence type="ECO:0000256" key="2">
    <source>
        <dbReference type="ARBA" id="ARBA00004685"/>
    </source>
</evidence>
<evidence type="ECO:0000256" key="4">
    <source>
        <dbReference type="ARBA" id="ARBA00022617"/>
    </source>
</evidence>
<comment type="caution">
    <text evidence="8">The sequence shown here is derived from an EMBL/GenBank/DDBJ whole genome shotgun (WGS) entry which is preliminary data.</text>
</comment>
<sequence>MEWLHEFSVEYLLVPLALYAAYLLSILLYNAYFHPLARFPDPFWWGATPIPYTWYQLTGRLPFVFSKLHDQHVDVDICQIRPKQKLLAKDPYAMSPNHEGVYNILTTFEPVEHAIFGAQLNPVFSARALREQEPIIMSHVDKLI</sequence>
<evidence type="ECO:0000256" key="7">
    <source>
        <dbReference type="SAM" id="Phobius"/>
    </source>
</evidence>
<evidence type="ECO:0000313" key="8">
    <source>
        <dbReference type="EMBL" id="KAH7309184.1"/>
    </source>
</evidence>
<keyword evidence="9" id="KW-1185">Reference proteome</keyword>
<protein>
    <recommendedName>
        <fullName evidence="10">Cytochrome P450</fullName>
    </recommendedName>
</protein>
<gene>
    <name evidence="8" type="ORF">B0I35DRAFT_515506</name>
</gene>
<comment type="cofactor">
    <cofactor evidence="1">
        <name>heme</name>
        <dbReference type="ChEBI" id="CHEBI:30413"/>
    </cofactor>
</comment>
<keyword evidence="7" id="KW-0812">Transmembrane</keyword>
<evidence type="ECO:0000256" key="6">
    <source>
        <dbReference type="ARBA" id="ARBA00023004"/>
    </source>
</evidence>
<dbReference type="InterPro" id="IPR036396">
    <property type="entry name" value="Cyt_P450_sf"/>
</dbReference>
<comment type="pathway">
    <text evidence="2">Mycotoxin biosynthesis.</text>
</comment>
<keyword evidence="7" id="KW-1133">Transmembrane helix</keyword>
<dbReference type="InterPro" id="IPR050121">
    <property type="entry name" value="Cytochrome_P450_monoxygenase"/>
</dbReference>
<organism evidence="8 9">
    <name type="scientific">Stachybotrys elegans</name>
    <dbReference type="NCBI Taxonomy" id="80388"/>
    <lineage>
        <taxon>Eukaryota</taxon>
        <taxon>Fungi</taxon>
        <taxon>Dikarya</taxon>
        <taxon>Ascomycota</taxon>
        <taxon>Pezizomycotina</taxon>
        <taxon>Sordariomycetes</taxon>
        <taxon>Hypocreomycetidae</taxon>
        <taxon>Hypocreales</taxon>
        <taxon>Stachybotryaceae</taxon>
        <taxon>Stachybotrys</taxon>
    </lineage>
</organism>
<keyword evidence="6" id="KW-0408">Iron</keyword>
<dbReference type="PANTHER" id="PTHR24305">
    <property type="entry name" value="CYTOCHROME P450"/>
    <property type="match status" value="1"/>
</dbReference>
<accession>A0A8K0SN19</accession>
<dbReference type="EMBL" id="JAGPNK010000014">
    <property type="protein sequence ID" value="KAH7309184.1"/>
    <property type="molecule type" value="Genomic_DNA"/>
</dbReference>
<evidence type="ECO:0000256" key="1">
    <source>
        <dbReference type="ARBA" id="ARBA00001971"/>
    </source>
</evidence>
<dbReference type="SUPFAM" id="SSF48264">
    <property type="entry name" value="Cytochrome P450"/>
    <property type="match status" value="1"/>
</dbReference>